<evidence type="ECO:0000313" key="2">
    <source>
        <dbReference type="Proteomes" id="UP000327157"/>
    </source>
</evidence>
<dbReference type="EMBL" id="SMOL01000160">
    <property type="protein sequence ID" value="KAB2625597.1"/>
    <property type="molecule type" value="Genomic_DNA"/>
</dbReference>
<sequence length="166" mass="19454">MGTFVKCFRDLAFDCYDEKDEETLMEICISNIVADYKVYLEYIGINQFSRLLEAMRKTSLSIKPSTGRSWKFDKNEAYHTLVSDRETYLPLTCSDKEFQVILDTMLEDGAMKLPRPYKTPSKEDRKDLRYYSYHQYVGHPSIVCQTLRKNLHAKIHKGTLELPCKT</sequence>
<evidence type="ECO:0000313" key="1">
    <source>
        <dbReference type="EMBL" id="KAB2625597.1"/>
    </source>
</evidence>
<comment type="caution">
    <text evidence="1">The sequence shown here is derived from an EMBL/GenBank/DDBJ whole genome shotgun (WGS) entry which is preliminary data.</text>
</comment>
<dbReference type="AlphaFoldDB" id="A0A5N5HFB6"/>
<proteinExistence type="predicted"/>
<reference evidence="1 2" key="3">
    <citation type="submission" date="2019-11" db="EMBL/GenBank/DDBJ databases">
        <title>A de novo genome assembly of a pear dwarfing rootstock.</title>
        <authorList>
            <person name="Wang F."/>
            <person name="Wang J."/>
            <person name="Li S."/>
            <person name="Zhang Y."/>
            <person name="Fang M."/>
            <person name="Ma L."/>
            <person name="Zhao Y."/>
            <person name="Jiang S."/>
        </authorList>
    </citation>
    <scope>NUCLEOTIDE SEQUENCE [LARGE SCALE GENOMIC DNA]</scope>
    <source>
        <strain evidence="1">S2</strain>
        <tissue evidence="1">Leaf</tissue>
    </source>
</reference>
<accession>A0A5N5HFB6</accession>
<protein>
    <submittedName>
        <fullName evidence="1">Uncharacterized protein</fullName>
    </submittedName>
</protein>
<dbReference type="OrthoDB" id="1166206at2759"/>
<gene>
    <name evidence="1" type="ORF">D8674_017257</name>
</gene>
<reference evidence="1 2" key="1">
    <citation type="submission" date="2019-09" db="EMBL/GenBank/DDBJ databases">
        <authorList>
            <person name="Ou C."/>
        </authorList>
    </citation>
    <scope>NUCLEOTIDE SEQUENCE [LARGE SCALE GENOMIC DNA]</scope>
    <source>
        <strain evidence="1">S2</strain>
        <tissue evidence="1">Leaf</tissue>
    </source>
</reference>
<keyword evidence="2" id="KW-1185">Reference proteome</keyword>
<name>A0A5N5HFB6_9ROSA</name>
<dbReference type="Proteomes" id="UP000327157">
    <property type="component" value="Chromosome 16"/>
</dbReference>
<organism evidence="1 2">
    <name type="scientific">Pyrus ussuriensis x Pyrus communis</name>
    <dbReference type="NCBI Taxonomy" id="2448454"/>
    <lineage>
        <taxon>Eukaryota</taxon>
        <taxon>Viridiplantae</taxon>
        <taxon>Streptophyta</taxon>
        <taxon>Embryophyta</taxon>
        <taxon>Tracheophyta</taxon>
        <taxon>Spermatophyta</taxon>
        <taxon>Magnoliopsida</taxon>
        <taxon>eudicotyledons</taxon>
        <taxon>Gunneridae</taxon>
        <taxon>Pentapetalae</taxon>
        <taxon>rosids</taxon>
        <taxon>fabids</taxon>
        <taxon>Rosales</taxon>
        <taxon>Rosaceae</taxon>
        <taxon>Amygdaloideae</taxon>
        <taxon>Maleae</taxon>
        <taxon>Pyrus</taxon>
    </lineage>
</organism>
<reference evidence="2" key="2">
    <citation type="submission" date="2019-10" db="EMBL/GenBank/DDBJ databases">
        <title>A de novo genome assembly of a pear dwarfing rootstock.</title>
        <authorList>
            <person name="Wang F."/>
            <person name="Wang J."/>
            <person name="Li S."/>
            <person name="Zhang Y."/>
            <person name="Fang M."/>
            <person name="Ma L."/>
            <person name="Zhao Y."/>
            <person name="Jiang S."/>
        </authorList>
    </citation>
    <scope>NUCLEOTIDE SEQUENCE [LARGE SCALE GENOMIC DNA]</scope>
</reference>